<name>A0A0D2K3B2_9BACT</name>
<dbReference type="InterPro" id="IPR036005">
    <property type="entry name" value="Creatinase/aminopeptidase-like"/>
</dbReference>
<keyword evidence="4" id="KW-1185">Reference proteome</keyword>
<dbReference type="InterPro" id="IPR029149">
    <property type="entry name" value="Creatin/AminoP/Spt16_N"/>
</dbReference>
<gene>
    <name evidence="3" type="ORF">X474_00330</name>
</gene>
<dbReference type="InParanoid" id="A0A0D2K3B2"/>
<dbReference type="InterPro" id="IPR000994">
    <property type="entry name" value="Pept_M24"/>
</dbReference>
<evidence type="ECO:0000313" key="4">
    <source>
        <dbReference type="Proteomes" id="UP000032233"/>
    </source>
</evidence>
<evidence type="ECO:0000313" key="3">
    <source>
        <dbReference type="EMBL" id="KIX16030.1"/>
    </source>
</evidence>
<dbReference type="AlphaFoldDB" id="A0A0D2K3B2"/>
<dbReference type="InterPro" id="IPR050659">
    <property type="entry name" value="Peptidase_M24B"/>
</dbReference>
<dbReference type="RefSeq" id="WP_044346070.1">
    <property type="nucleotide sequence ID" value="NZ_AZAC01000001.1"/>
</dbReference>
<protein>
    <recommendedName>
        <fullName evidence="5">Peptidase M24</fullName>
    </recommendedName>
</protein>
<feature type="domain" description="Peptidase M24" evidence="1">
    <location>
        <begin position="164"/>
        <end position="397"/>
    </location>
</feature>
<dbReference type="InterPro" id="IPR000587">
    <property type="entry name" value="Creatinase_N"/>
</dbReference>
<proteinExistence type="predicted"/>
<organism evidence="3 4">
    <name type="scientific">Dethiosulfatarculus sandiegensis</name>
    <dbReference type="NCBI Taxonomy" id="1429043"/>
    <lineage>
        <taxon>Bacteria</taxon>
        <taxon>Pseudomonadati</taxon>
        <taxon>Thermodesulfobacteriota</taxon>
        <taxon>Desulfarculia</taxon>
        <taxon>Desulfarculales</taxon>
        <taxon>Desulfarculaceae</taxon>
        <taxon>Dethiosulfatarculus</taxon>
    </lineage>
</organism>
<feature type="domain" description="Creatinase N-terminal" evidence="2">
    <location>
        <begin position="33"/>
        <end position="149"/>
    </location>
</feature>
<dbReference type="SUPFAM" id="SSF53092">
    <property type="entry name" value="Creatinase/prolidase N-terminal domain"/>
    <property type="match status" value="1"/>
</dbReference>
<sequence length="416" mass="45134">MAGLSPARKESDSWNWSFPADYRLVPSEYLLPRLANARLLCEQMGLDGLLFTGCVDVYYLTGTMQQGVLFTDVSGAPHLYLRRHAGRGAQESPFEVTAVRGLTQVAKDMAGHLPAKPRLGACLDILPVNDYLAWQKRLPGLELVDISPAWADIKGVKDDFELSAMAETGQLAVEVYEKAPEFLKPGVSEVWAAGQIIALAMSKGHINILRTRGQYMDNYTWHLVSGPEGSMPSTVDAAASGYGLSPAFPQGASLKILRKNEPIVVDIGFCLHGYQTDQTRTYCLGKASAMVKKAHDCLVEVEEAITAALVPGAVSGEIFDAAQKVAKAHHMEDVFLGQPGHRIRFVGHGLGLELGAPPYLLQGSKEVVRANQAYALELKITLDEGPVGLENTFVVTESGPPRLLSPIPNRLFELDV</sequence>
<evidence type="ECO:0000259" key="1">
    <source>
        <dbReference type="Pfam" id="PF00557"/>
    </source>
</evidence>
<dbReference type="PANTHER" id="PTHR46112:SF2">
    <property type="entry name" value="XAA-PRO AMINOPEPTIDASE P-RELATED"/>
    <property type="match status" value="1"/>
</dbReference>
<dbReference type="SUPFAM" id="SSF55920">
    <property type="entry name" value="Creatinase/aminopeptidase"/>
    <property type="match status" value="1"/>
</dbReference>
<dbReference type="Pfam" id="PF00557">
    <property type="entry name" value="Peptidase_M24"/>
    <property type="match status" value="1"/>
</dbReference>
<dbReference type="OrthoDB" id="9806388at2"/>
<dbReference type="Proteomes" id="UP000032233">
    <property type="component" value="Unassembled WGS sequence"/>
</dbReference>
<dbReference type="PANTHER" id="PTHR46112">
    <property type="entry name" value="AMINOPEPTIDASE"/>
    <property type="match status" value="1"/>
</dbReference>
<dbReference type="EMBL" id="AZAC01000001">
    <property type="protein sequence ID" value="KIX16030.1"/>
    <property type="molecule type" value="Genomic_DNA"/>
</dbReference>
<dbReference type="STRING" id="1429043.X474_00330"/>
<dbReference type="Gene3D" id="3.40.350.10">
    <property type="entry name" value="Creatinase/prolidase N-terminal domain"/>
    <property type="match status" value="1"/>
</dbReference>
<evidence type="ECO:0008006" key="5">
    <source>
        <dbReference type="Google" id="ProtNLM"/>
    </source>
</evidence>
<dbReference type="Pfam" id="PF01321">
    <property type="entry name" value="Creatinase_N"/>
    <property type="match status" value="1"/>
</dbReference>
<comment type="caution">
    <text evidence="3">The sequence shown here is derived from an EMBL/GenBank/DDBJ whole genome shotgun (WGS) entry which is preliminary data.</text>
</comment>
<reference evidence="3 4" key="1">
    <citation type="submission" date="2013-11" db="EMBL/GenBank/DDBJ databases">
        <title>Metagenomic analysis of a methanogenic consortium involved in long chain n-alkane degradation.</title>
        <authorList>
            <person name="Davidova I.A."/>
            <person name="Callaghan A.V."/>
            <person name="Wawrik B."/>
            <person name="Pruitt S."/>
            <person name="Marks C."/>
            <person name="Duncan K.E."/>
            <person name="Suflita J.M."/>
        </authorList>
    </citation>
    <scope>NUCLEOTIDE SEQUENCE [LARGE SCALE GENOMIC DNA]</scope>
    <source>
        <strain evidence="3 4">SPR</strain>
    </source>
</reference>
<dbReference type="CDD" id="cd01066">
    <property type="entry name" value="APP_MetAP"/>
    <property type="match status" value="1"/>
</dbReference>
<accession>A0A0D2K3B2</accession>
<dbReference type="Gene3D" id="3.90.230.10">
    <property type="entry name" value="Creatinase/methionine aminopeptidase superfamily"/>
    <property type="match status" value="1"/>
</dbReference>
<evidence type="ECO:0000259" key="2">
    <source>
        <dbReference type="Pfam" id="PF01321"/>
    </source>
</evidence>